<evidence type="ECO:0000313" key="2">
    <source>
        <dbReference type="EMBL" id="CAH0106986.1"/>
    </source>
</evidence>
<feature type="coiled-coil region" evidence="1">
    <location>
        <begin position="136"/>
        <end position="170"/>
    </location>
</feature>
<comment type="caution">
    <text evidence="2">The sequence shown here is derived from an EMBL/GenBank/DDBJ whole genome shotgun (WGS) entry which is preliminary data.</text>
</comment>
<protein>
    <submittedName>
        <fullName evidence="2">Uncharacterized protein</fullName>
    </submittedName>
</protein>
<sequence>MNEPIKNLGEAIQLASQADSDAVKEDENLETFEELLRQLQIQQRLILEGGVHKRKIKNLEEIRNVDDPQELMDKLKQASVKGEENMQIHMICQRALEASQFSLALQSAEFDDPAAEKTDEELVASSIEYHNLCLSNLIETQQIEELQSEMKRVQEKLKQVQLDISKLKTDPETTAGIKSKRIESLETSLSKFYGRYNFSRFLIQLLLMASEVDLNDPKISELFVKCGEALE</sequence>
<keyword evidence="1" id="KW-0175">Coiled coil</keyword>
<evidence type="ECO:0000256" key="1">
    <source>
        <dbReference type="SAM" id="Coils"/>
    </source>
</evidence>
<dbReference type="AlphaFoldDB" id="A0A8J2RQD7"/>
<dbReference type="EMBL" id="CAKKLH010000246">
    <property type="protein sequence ID" value="CAH0106986.1"/>
    <property type="molecule type" value="Genomic_DNA"/>
</dbReference>
<reference evidence="2" key="1">
    <citation type="submission" date="2021-11" db="EMBL/GenBank/DDBJ databases">
        <authorList>
            <person name="Schell T."/>
        </authorList>
    </citation>
    <scope>NUCLEOTIDE SEQUENCE</scope>
    <source>
        <strain evidence="2">M5</strain>
    </source>
</reference>
<proteinExistence type="predicted"/>
<gene>
    <name evidence="2" type="ORF">DGAL_LOCUS10270</name>
</gene>
<dbReference type="Proteomes" id="UP000789390">
    <property type="component" value="Unassembled WGS sequence"/>
</dbReference>
<evidence type="ECO:0000313" key="3">
    <source>
        <dbReference type="Proteomes" id="UP000789390"/>
    </source>
</evidence>
<dbReference type="OrthoDB" id="6357146at2759"/>
<keyword evidence="3" id="KW-1185">Reference proteome</keyword>
<organism evidence="2 3">
    <name type="scientific">Daphnia galeata</name>
    <dbReference type="NCBI Taxonomy" id="27404"/>
    <lineage>
        <taxon>Eukaryota</taxon>
        <taxon>Metazoa</taxon>
        <taxon>Ecdysozoa</taxon>
        <taxon>Arthropoda</taxon>
        <taxon>Crustacea</taxon>
        <taxon>Branchiopoda</taxon>
        <taxon>Diplostraca</taxon>
        <taxon>Cladocera</taxon>
        <taxon>Anomopoda</taxon>
        <taxon>Daphniidae</taxon>
        <taxon>Daphnia</taxon>
    </lineage>
</organism>
<name>A0A8J2RQD7_9CRUS</name>
<accession>A0A8J2RQD7</accession>